<evidence type="ECO:0000313" key="4">
    <source>
        <dbReference type="Proteomes" id="UP000324748"/>
    </source>
</evidence>
<dbReference type="EMBL" id="VDEP01000236">
    <property type="protein sequence ID" value="KAA1122442.1"/>
    <property type="molecule type" value="Genomic_DNA"/>
</dbReference>
<evidence type="ECO:0000313" key="3">
    <source>
        <dbReference type="EMBL" id="KAA1122442.1"/>
    </source>
</evidence>
<sequence length="53" mass="5853">MVPLTRSPIHTRATTLQGHNRSPSGSDDAPEATIRHERELPPHRELSSQSRAA</sequence>
<keyword evidence="4" id="KW-1185">Reference proteome</keyword>
<feature type="region of interest" description="Disordered" evidence="1">
    <location>
        <begin position="1"/>
        <end position="53"/>
    </location>
</feature>
<dbReference type="Proteomes" id="UP000324748">
    <property type="component" value="Unassembled WGS sequence"/>
</dbReference>
<dbReference type="Proteomes" id="UP000325313">
    <property type="component" value="Unassembled WGS sequence"/>
</dbReference>
<reference evidence="4 5" key="1">
    <citation type="submission" date="2019-05" db="EMBL/GenBank/DDBJ databases">
        <title>Emergence of the Ug99 lineage of the wheat stem rust pathogen through somatic hybridization.</title>
        <authorList>
            <person name="Li F."/>
            <person name="Upadhyaya N.M."/>
            <person name="Sperschneider J."/>
            <person name="Matny O."/>
            <person name="Nguyen-Phuc H."/>
            <person name="Mago R."/>
            <person name="Raley C."/>
            <person name="Miller M.E."/>
            <person name="Silverstein K.A.T."/>
            <person name="Henningsen E."/>
            <person name="Hirsch C.D."/>
            <person name="Visser B."/>
            <person name="Pretorius Z.A."/>
            <person name="Steffenson B.J."/>
            <person name="Schwessinger B."/>
            <person name="Dodds P.N."/>
            <person name="Figueroa M."/>
        </authorList>
    </citation>
    <scope>NUCLEOTIDE SEQUENCE [LARGE SCALE GENOMIC DNA]</scope>
    <source>
        <strain evidence="2">21-0</strain>
        <strain evidence="3 5">Ug99</strain>
    </source>
</reference>
<organism evidence="3 5">
    <name type="scientific">Puccinia graminis f. sp. tritici</name>
    <dbReference type="NCBI Taxonomy" id="56615"/>
    <lineage>
        <taxon>Eukaryota</taxon>
        <taxon>Fungi</taxon>
        <taxon>Dikarya</taxon>
        <taxon>Basidiomycota</taxon>
        <taxon>Pucciniomycotina</taxon>
        <taxon>Pucciniomycetes</taxon>
        <taxon>Pucciniales</taxon>
        <taxon>Pucciniaceae</taxon>
        <taxon>Puccinia</taxon>
    </lineage>
</organism>
<name>A0A5B0RAS1_PUCGR</name>
<dbReference type="EMBL" id="VSWC01000028">
    <property type="protein sequence ID" value="KAA1108934.1"/>
    <property type="molecule type" value="Genomic_DNA"/>
</dbReference>
<protein>
    <submittedName>
        <fullName evidence="3">Uncharacterized protein</fullName>
    </submittedName>
</protein>
<comment type="caution">
    <text evidence="3">The sequence shown here is derived from an EMBL/GenBank/DDBJ whole genome shotgun (WGS) entry which is preliminary data.</text>
</comment>
<feature type="compositionally biased region" description="Polar residues" evidence="1">
    <location>
        <begin position="12"/>
        <end position="25"/>
    </location>
</feature>
<gene>
    <name evidence="2" type="ORF">PGT21_029423</name>
    <name evidence="3" type="ORF">PGTUg99_037610</name>
</gene>
<feature type="compositionally biased region" description="Basic and acidic residues" evidence="1">
    <location>
        <begin position="33"/>
        <end position="46"/>
    </location>
</feature>
<proteinExistence type="predicted"/>
<dbReference type="AlphaFoldDB" id="A0A5B0RAS1"/>
<evidence type="ECO:0000313" key="2">
    <source>
        <dbReference type="EMBL" id="KAA1108934.1"/>
    </source>
</evidence>
<evidence type="ECO:0000313" key="5">
    <source>
        <dbReference type="Proteomes" id="UP000325313"/>
    </source>
</evidence>
<accession>A0A5B0RAS1</accession>
<evidence type="ECO:0000256" key="1">
    <source>
        <dbReference type="SAM" id="MobiDB-lite"/>
    </source>
</evidence>